<dbReference type="InParanoid" id="K1RRD3"/>
<gene>
    <name evidence="1" type="ORF">CGI_10025973</name>
</gene>
<dbReference type="AlphaFoldDB" id="K1RRD3"/>
<protein>
    <submittedName>
        <fullName evidence="1">Uncharacterized protein</fullName>
    </submittedName>
</protein>
<proteinExistence type="predicted"/>
<reference evidence="1" key="1">
    <citation type="journal article" date="2012" name="Nature">
        <title>The oyster genome reveals stress adaptation and complexity of shell formation.</title>
        <authorList>
            <person name="Zhang G."/>
            <person name="Fang X."/>
            <person name="Guo X."/>
            <person name="Li L."/>
            <person name="Luo R."/>
            <person name="Xu F."/>
            <person name="Yang P."/>
            <person name="Zhang L."/>
            <person name="Wang X."/>
            <person name="Qi H."/>
            <person name="Xiong Z."/>
            <person name="Que H."/>
            <person name="Xie Y."/>
            <person name="Holland P.W."/>
            <person name="Paps J."/>
            <person name="Zhu Y."/>
            <person name="Wu F."/>
            <person name="Chen Y."/>
            <person name="Wang J."/>
            <person name="Peng C."/>
            <person name="Meng J."/>
            <person name="Yang L."/>
            <person name="Liu J."/>
            <person name="Wen B."/>
            <person name="Zhang N."/>
            <person name="Huang Z."/>
            <person name="Zhu Q."/>
            <person name="Feng Y."/>
            <person name="Mount A."/>
            <person name="Hedgecock D."/>
            <person name="Xu Z."/>
            <person name="Liu Y."/>
            <person name="Domazet-Loso T."/>
            <person name="Du Y."/>
            <person name="Sun X."/>
            <person name="Zhang S."/>
            <person name="Liu B."/>
            <person name="Cheng P."/>
            <person name="Jiang X."/>
            <person name="Li J."/>
            <person name="Fan D."/>
            <person name="Wang W."/>
            <person name="Fu W."/>
            <person name="Wang T."/>
            <person name="Wang B."/>
            <person name="Zhang J."/>
            <person name="Peng Z."/>
            <person name="Li Y."/>
            <person name="Li N."/>
            <person name="Wang J."/>
            <person name="Chen M."/>
            <person name="He Y."/>
            <person name="Tan F."/>
            <person name="Song X."/>
            <person name="Zheng Q."/>
            <person name="Huang R."/>
            <person name="Yang H."/>
            <person name="Du X."/>
            <person name="Chen L."/>
            <person name="Yang M."/>
            <person name="Gaffney P.M."/>
            <person name="Wang S."/>
            <person name="Luo L."/>
            <person name="She Z."/>
            <person name="Ming Y."/>
            <person name="Huang W."/>
            <person name="Zhang S."/>
            <person name="Huang B."/>
            <person name="Zhang Y."/>
            <person name="Qu T."/>
            <person name="Ni P."/>
            <person name="Miao G."/>
            <person name="Wang J."/>
            <person name="Wang Q."/>
            <person name="Steinberg C.E."/>
            <person name="Wang H."/>
            <person name="Li N."/>
            <person name="Qian L."/>
            <person name="Zhang G."/>
            <person name="Li Y."/>
            <person name="Yang H."/>
            <person name="Liu X."/>
            <person name="Wang J."/>
            <person name="Yin Y."/>
            <person name="Wang J."/>
        </authorList>
    </citation>
    <scope>NUCLEOTIDE SEQUENCE [LARGE SCALE GENOMIC DNA]</scope>
    <source>
        <strain evidence="1">05x7-T-G4-1.051#20</strain>
    </source>
</reference>
<organism evidence="1">
    <name type="scientific">Magallana gigas</name>
    <name type="common">Pacific oyster</name>
    <name type="synonym">Crassostrea gigas</name>
    <dbReference type="NCBI Taxonomy" id="29159"/>
    <lineage>
        <taxon>Eukaryota</taxon>
        <taxon>Metazoa</taxon>
        <taxon>Spiralia</taxon>
        <taxon>Lophotrochozoa</taxon>
        <taxon>Mollusca</taxon>
        <taxon>Bivalvia</taxon>
        <taxon>Autobranchia</taxon>
        <taxon>Pteriomorphia</taxon>
        <taxon>Ostreida</taxon>
        <taxon>Ostreoidea</taxon>
        <taxon>Ostreidae</taxon>
        <taxon>Magallana</taxon>
    </lineage>
</organism>
<accession>K1RRD3</accession>
<sequence>MSPASHSAGENKVTISCGKTVKENSILTYELQKEINGDWTSILKANDSLMYRVNEDTTFDNFSITWFSGTCGSRCFAMFKAIVRSDTCMMDHHAFLNARCGIIQENKTIYSSEINIFSVKVSIFAQKN</sequence>
<name>K1RRD3_MAGGI</name>
<evidence type="ECO:0000313" key="1">
    <source>
        <dbReference type="EMBL" id="EKC36991.1"/>
    </source>
</evidence>
<dbReference type="HOGENOM" id="CLU_1961716_0_0_1"/>
<dbReference type="EMBL" id="JH818173">
    <property type="protein sequence ID" value="EKC36991.1"/>
    <property type="molecule type" value="Genomic_DNA"/>
</dbReference>